<keyword evidence="3" id="KW-1185">Reference proteome</keyword>
<evidence type="ECO:0000256" key="1">
    <source>
        <dbReference type="SAM" id="MobiDB-lite"/>
    </source>
</evidence>
<feature type="compositionally biased region" description="Polar residues" evidence="1">
    <location>
        <begin position="1"/>
        <end position="10"/>
    </location>
</feature>
<accession>A0AAE0JM58</accession>
<dbReference type="GeneID" id="87861239"/>
<reference evidence="2" key="2">
    <citation type="submission" date="2023-06" db="EMBL/GenBank/DDBJ databases">
        <authorList>
            <consortium name="Lawrence Berkeley National Laboratory"/>
            <person name="Haridas S."/>
            <person name="Hensen N."/>
            <person name="Bonometti L."/>
            <person name="Westerberg I."/>
            <person name="Brannstrom I.O."/>
            <person name="Guillou S."/>
            <person name="Cros-Aarteil S."/>
            <person name="Calhoun S."/>
            <person name="Kuo A."/>
            <person name="Mondo S."/>
            <person name="Pangilinan J."/>
            <person name="Riley R."/>
            <person name="Labutti K."/>
            <person name="Andreopoulos B."/>
            <person name="Lipzen A."/>
            <person name="Chen C."/>
            <person name="Yanf M."/>
            <person name="Daum C."/>
            <person name="Ng V."/>
            <person name="Clum A."/>
            <person name="Steindorff A."/>
            <person name="Ohm R."/>
            <person name="Martin F."/>
            <person name="Silar P."/>
            <person name="Natvig D."/>
            <person name="Lalanne C."/>
            <person name="Gautier V."/>
            <person name="Ament-Velasquez S.L."/>
            <person name="Kruys A."/>
            <person name="Hutchinson M.I."/>
            <person name="Powell A.J."/>
            <person name="Barry K."/>
            <person name="Miller A.N."/>
            <person name="Grigoriev I.V."/>
            <person name="Debuchy R."/>
            <person name="Gladieux P."/>
            <person name="Thoren M.H."/>
            <person name="Johannesson H."/>
        </authorList>
    </citation>
    <scope>NUCLEOTIDE SEQUENCE</scope>
    <source>
        <strain evidence="2">CBS 560.94</strain>
    </source>
</reference>
<dbReference type="RefSeq" id="XP_062685509.1">
    <property type="nucleotide sequence ID" value="XM_062824085.1"/>
</dbReference>
<organism evidence="2 3">
    <name type="scientific">Neurospora tetraspora</name>
    <dbReference type="NCBI Taxonomy" id="94610"/>
    <lineage>
        <taxon>Eukaryota</taxon>
        <taxon>Fungi</taxon>
        <taxon>Dikarya</taxon>
        <taxon>Ascomycota</taxon>
        <taxon>Pezizomycotina</taxon>
        <taxon>Sordariomycetes</taxon>
        <taxon>Sordariomycetidae</taxon>
        <taxon>Sordariales</taxon>
        <taxon>Sordariaceae</taxon>
        <taxon>Neurospora</taxon>
    </lineage>
</organism>
<feature type="non-terminal residue" evidence="2">
    <location>
        <position position="1"/>
    </location>
</feature>
<dbReference type="Proteomes" id="UP001278500">
    <property type="component" value="Unassembled WGS sequence"/>
</dbReference>
<evidence type="ECO:0000313" key="2">
    <source>
        <dbReference type="EMBL" id="KAK3354131.1"/>
    </source>
</evidence>
<reference evidence="2" key="1">
    <citation type="journal article" date="2023" name="Mol. Phylogenet. Evol.">
        <title>Genome-scale phylogeny and comparative genomics of the fungal order Sordariales.</title>
        <authorList>
            <person name="Hensen N."/>
            <person name="Bonometti L."/>
            <person name="Westerberg I."/>
            <person name="Brannstrom I.O."/>
            <person name="Guillou S."/>
            <person name="Cros-Aarteil S."/>
            <person name="Calhoun S."/>
            <person name="Haridas S."/>
            <person name="Kuo A."/>
            <person name="Mondo S."/>
            <person name="Pangilinan J."/>
            <person name="Riley R."/>
            <person name="LaButti K."/>
            <person name="Andreopoulos B."/>
            <person name="Lipzen A."/>
            <person name="Chen C."/>
            <person name="Yan M."/>
            <person name="Daum C."/>
            <person name="Ng V."/>
            <person name="Clum A."/>
            <person name="Steindorff A."/>
            <person name="Ohm R.A."/>
            <person name="Martin F."/>
            <person name="Silar P."/>
            <person name="Natvig D.O."/>
            <person name="Lalanne C."/>
            <person name="Gautier V."/>
            <person name="Ament-Velasquez S.L."/>
            <person name="Kruys A."/>
            <person name="Hutchinson M.I."/>
            <person name="Powell A.J."/>
            <person name="Barry K."/>
            <person name="Miller A.N."/>
            <person name="Grigoriev I.V."/>
            <person name="Debuchy R."/>
            <person name="Gladieux P."/>
            <person name="Hiltunen Thoren M."/>
            <person name="Johannesson H."/>
        </authorList>
    </citation>
    <scope>NUCLEOTIDE SEQUENCE</scope>
    <source>
        <strain evidence="2">CBS 560.94</strain>
    </source>
</reference>
<feature type="region of interest" description="Disordered" evidence="1">
    <location>
        <begin position="1"/>
        <end position="21"/>
    </location>
</feature>
<dbReference type="EMBL" id="JAUEPP010000001">
    <property type="protein sequence ID" value="KAK3354131.1"/>
    <property type="molecule type" value="Genomic_DNA"/>
</dbReference>
<proteinExistence type="predicted"/>
<gene>
    <name evidence="2" type="ORF">B0H65DRAFT_417387</name>
</gene>
<sequence length="80" mass="9201">QGIRSQNSKDTASKLRGKRVQKLDAAMGPTCAVQELDGHAKVADEASQSHYHEKVSAWKRRKLTILLRYRIVKRVRFWPV</sequence>
<name>A0AAE0JM58_9PEZI</name>
<protein>
    <submittedName>
        <fullName evidence="2">Uncharacterized protein</fullName>
    </submittedName>
</protein>
<comment type="caution">
    <text evidence="2">The sequence shown here is derived from an EMBL/GenBank/DDBJ whole genome shotgun (WGS) entry which is preliminary data.</text>
</comment>
<dbReference type="AlphaFoldDB" id="A0AAE0JM58"/>
<evidence type="ECO:0000313" key="3">
    <source>
        <dbReference type="Proteomes" id="UP001278500"/>
    </source>
</evidence>